<accession>A0A286NT60</accession>
<evidence type="ECO:0000256" key="8">
    <source>
        <dbReference type="RuleBase" id="RU000473"/>
    </source>
</evidence>
<name>A0A286NT60_9BIVA</name>
<feature type="transmembrane region" description="Helical" evidence="9">
    <location>
        <begin position="103"/>
        <end position="125"/>
    </location>
</feature>
<keyword evidence="4 7" id="KW-0812">Transmembrane</keyword>
<dbReference type="PROSITE" id="PS00668">
    <property type="entry name" value="COMPLEX1_ND1_2"/>
    <property type="match status" value="1"/>
</dbReference>
<evidence type="ECO:0000256" key="9">
    <source>
        <dbReference type="SAM" id="Phobius"/>
    </source>
</evidence>
<dbReference type="PANTHER" id="PTHR11432">
    <property type="entry name" value="NADH DEHYDROGENASE SUBUNIT 1"/>
    <property type="match status" value="1"/>
</dbReference>
<evidence type="ECO:0000256" key="3">
    <source>
        <dbReference type="ARBA" id="ARBA00021009"/>
    </source>
</evidence>
<comment type="catalytic activity">
    <reaction evidence="8">
        <text>a ubiquinone + NADH + 5 H(+)(in) = a ubiquinol + NAD(+) + 4 H(+)(out)</text>
        <dbReference type="Rhea" id="RHEA:29091"/>
        <dbReference type="Rhea" id="RHEA-COMP:9565"/>
        <dbReference type="Rhea" id="RHEA-COMP:9566"/>
        <dbReference type="ChEBI" id="CHEBI:15378"/>
        <dbReference type="ChEBI" id="CHEBI:16389"/>
        <dbReference type="ChEBI" id="CHEBI:17976"/>
        <dbReference type="ChEBI" id="CHEBI:57540"/>
        <dbReference type="ChEBI" id="CHEBI:57945"/>
        <dbReference type="EC" id="7.1.1.2"/>
    </reaction>
</comment>
<dbReference type="InterPro" id="IPR018086">
    <property type="entry name" value="NADH_UbQ_OxRdtase_su1_CS"/>
</dbReference>
<feature type="transmembrane region" description="Helical" evidence="9">
    <location>
        <begin position="257"/>
        <end position="275"/>
    </location>
</feature>
<evidence type="ECO:0000256" key="2">
    <source>
        <dbReference type="ARBA" id="ARBA00010535"/>
    </source>
</evidence>
<feature type="transmembrane region" description="Helical" evidence="9">
    <location>
        <begin position="233"/>
        <end position="251"/>
    </location>
</feature>
<protein>
    <recommendedName>
        <fullName evidence="3 8">NADH-ubiquinone oxidoreductase chain 1</fullName>
        <ecNumber evidence="8">7.1.1.2</ecNumber>
    </recommendedName>
</protein>
<feature type="transmembrane region" description="Helical" evidence="9">
    <location>
        <begin position="6"/>
        <end position="24"/>
    </location>
</feature>
<evidence type="ECO:0000313" key="10">
    <source>
        <dbReference type="EMBL" id="ATA66427.1"/>
    </source>
</evidence>
<feature type="transmembrane region" description="Helical" evidence="9">
    <location>
        <begin position="71"/>
        <end position="91"/>
    </location>
</feature>
<evidence type="ECO:0000256" key="6">
    <source>
        <dbReference type="ARBA" id="ARBA00023136"/>
    </source>
</evidence>
<geneLocation type="mitochondrion" evidence="10"/>
<feature type="transmembrane region" description="Helical" evidence="9">
    <location>
        <begin position="137"/>
        <end position="159"/>
    </location>
</feature>
<evidence type="ECO:0000256" key="1">
    <source>
        <dbReference type="ARBA" id="ARBA00004141"/>
    </source>
</evidence>
<dbReference type="GO" id="GO:0005743">
    <property type="term" value="C:mitochondrial inner membrane"/>
    <property type="evidence" value="ECO:0007669"/>
    <property type="project" value="UniProtKB-SubCell"/>
</dbReference>
<dbReference type="HAMAP" id="MF_01350">
    <property type="entry name" value="NDH1_NuoH"/>
    <property type="match status" value="1"/>
</dbReference>
<gene>
    <name evidence="10" type="primary">nad1</name>
</gene>
<dbReference type="PANTHER" id="PTHR11432:SF3">
    <property type="entry name" value="NADH-UBIQUINONE OXIDOREDUCTASE CHAIN 1"/>
    <property type="match status" value="1"/>
</dbReference>
<dbReference type="GO" id="GO:0009060">
    <property type="term" value="P:aerobic respiration"/>
    <property type="evidence" value="ECO:0007669"/>
    <property type="project" value="TreeGrafter"/>
</dbReference>
<sequence>MILSGLISVLSMVVVLLGVAYFVIIERKGLSLLQRRHGPNKPTLIGLLLPVADGVKLLSKEWVVPIAANQVVFLMGPIFVFFFSYSLWLVYPVSHPMVFFKLSVLYFLCMSSVKVFGVIMCGWSSNCQYGLLGAMRAAAQSVSYEVGFSTLLLCPLLYVGSFELYEVRCMHSFNLLMMAEVFLMWFISALAETNRTPFDFVEGESELVSGYMVEYGGFGFTLLVLAEYGSIMFISVVTSALFLSILVDMMIVGDMVFTFMAVGVSYLFIVIRGTLPRYRYDKLMDMCWKVILPLAIGFFMMCMSLSV</sequence>
<keyword evidence="7" id="KW-0520">NAD</keyword>
<reference evidence="10" key="1">
    <citation type="journal article" date="2017" name="PLoS ONE">
        <title>First complete female mitochondrial genome in four bivalve species genus Donax and their phylogenetic relationships within the Veneroida order.</title>
        <authorList>
            <person name="Fernandez-Perez J."/>
            <person name="Nanton A."/>
            <person name="Ruiz-Ruano F.J."/>
            <person name="Camacho J.P.M."/>
            <person name="Mendez J."/>
        </authorList>
    </citation>
    <scope>NUCLEOTIDE SEQUENCE</scope>
</reference>
<feature type="transmembrane region" description="Helical" evidence="9">
    <location>
        <begin position="208"/>
        <end position="226"/>
    </location>
</feature>
<dbReference type="EC" id="7.1.1.2" evidence="8"/>
<evidence type="ECO:0000256" key="7">
    <source>
        <dbReference type="RuleBase" id="RU000471"/>
    </source>
</evidence>
<feature type="transmembrane region" description="Helical" evidence="9">
    <location>
        <begin position="287"/>
        <end position="306"/>
    </location>
</feature>
<proteinExistence type="inferred from homology"/>
<dbReference type="AlphaFoldDB" id="A0A286NT60"/>
<keyword evidence="8" id="KW-0830">Ubiquinone</keyword>
<dbReference type="GO" id="GO:0003954">
    <property type="term" value="F:NADH dehydrogenase activity"/>
    <property type="evidence" value="ECO:0007669"/>
    <property type="project" value="TreeGrafter"/>
</dbReference>
<keyword evidence="5 9" id="KW-1133">Transmembrane helix</keyword>
<organism evidence="10">
    <name type="scientific">Donax vittatus</name>
    <dbReference type="NCBI Taxonomy" id="246755"/>
    <lineage>
        <taxon>Eukaryota</taxon>
        <taxon>Metazoa</taxon>
        <taxon>Spiralia</taxon>
        <taxon>Lophotrochozoa</taxon>
        <taxon>Mollusca</taxon>
        <taxon>Bivalvia</taxon>
        <taxon>Autobranchia</taxon>
        <taxon>Heteroconchia</taxon>
        <taxon>Euheterodonta</taxon>
        <taxon>Imparidentia</taxon>
        <taxon>Neoheterodontei</taxon>
        <taxon>Cardiida</taxon>
        <taxon>Tellinoidea</taxon>
        <taxon>Donacidae</taxon>
        <taxon>Donax</taxon>
    </lineage>
</organism>
<evidence type="ECO:0000256" key="4">
    <source>
        <dbReference type="ARBA" id="ARBA00022692"/>
    </source>
</evidence>
<dbReference type="Pfam" id="PF00146">
    <property type="entry name" value="NADHdh"/>
    <property type="match status" value="1"/>
</dbReference>
<dbReference type="GO" id="GO:0008137">
    <property type="term" value="F:NADH dehydrogenase (ubiquinone) activity"/>
    <property type="evidence" value="ECO:0007669"/>
    <property type="project" value="UniProtKB-EC"/>
</dbReference>
<dbReference type="EMBL" id="KY780366">
    <property type="protein sequence ID" value="ATA66427.1"/>
    <property type="molecule type" value="Genomic_DNA"/>
</dbReference>
<feature type="transmembrane region" description="Helical" evidence="9">
    <location>
        <begin position="171"/>
        <end position="188"/>
    </location>
</feature>
<keyword evidence="6 9" id="KW-0472">Membrane</keyword>
<keyword evidence="8 10" id="KW-0496">Mitochondrion</keyword>
<evidence type="ECO:0000256" key="5">
    <source>
        <dbReference type="ARBA" id="ARBA00022989"/>
    </source>
</evidence>
<comment type="similarity">
    <text evidence="2 7">Belongs to the complex I subunit 1 family.</text>
</comment>
<comment type="subcellular location">
    <subcellularLocation>
        <location evidence="1">Membrane</location>
        <topology evidence="1">Multi-pass membrane protein</topology>
    </subcellularLocation>
    <subcellularLocation>
        <location evidence="7">Mitochondrion inner membrane</location>
        <topology evidence="7">Multi-pass membrane protein</topology>
    </subcellularLocation>
</comment>
<dbReference type="InterPro" id="IPR001694">
    <property type="entry name" value="NADH_UbQ_OxRdtase_su1/FPO"/>
</dbReference>